<dbReference type="PANTHER" id="PTHR15364:SF0">
    <property type="entry name" value="2'-DEOXYNUCLEOSIDE 5'-PHOSPHATE N-HYDROLASE 1"/>
    <property type="match status" value="1"/>
</dbReference>
<evidence type="ECO:0000313" key="1">
    <source>
        <dbReference type="EMBL" id="TWJ26528.1"/>
    </source>
</evidence>
<dbReference type="EMBL" id="VLLN01000005">
    <property type="protein sequence ID" value="TWJ26528.1"/>
    <property type="molecule type" value="Genomic_DNA"/>
</dbReference>
<dbReference type="PANTHER" id="PTHR15364">
    <property type="entry name" value="2'-DEOXYNUCLEOSIDE 5'-PHOSPHATE N-HYDROLASE 1"/>
    <property type="match status" value="1"/>
</dbReference>
<dbReference type="SUPFAM" id="SSF52309">
    <property type="entry name" value="N-(deoxy)ribosyltransferase-like"/>
    <property type="match status" value="1"/>
</dbReference>
<dbReference type="RefSeq" id="WP_145019788.1">
    <property type="nucleotide sequence ID" value="NZ_VLLN01000005.1"/>
</dbReference>
<name>A0A562W8U9_9BACT</name>
<dbReference type="AlphaFoldDB" id="A0A562W8U9"/>
<dbReference type="InterPro" id="IPR007710">
    <property type="entry name" value="Nucleoside_deoxyribTrfase"/>
</dbReference>
<evidence type="ECO:0000313" key="2">
    <source>
        <dbReference type="Proteomes" id="UP000319449"/>
    </source>
</evidence>
<dbReference type="InterPro" id="IPR051239">
    <property type="entry name" value="2'-dNMP_N-hydrolase"/>
</dbReference>
<dbReference type="GO" id="GO:0016740">
    <property type="term" value="F:transferase activity"/>
    <property type="evidence" value="ECO:0007669"/>
    <property type="project" value="UniProtKB-KW"/>
</dbReference>
<protein>
    <submittedName>
        <fullName evidence="1">Nucleoside 2-deoxyribosyltransferase-like protein</fullName>
    </submittedName>
</protein>
<dbReference type="Pfam" id="PF05014">
    <property type="entry name" value="Nuc_deoxyrib_tr"/>
    <property type="match status" value="1"/>
</dbReference>
<sequence length="161" mass="17902">MLRTIYLASPLGFSTEFIGYRERIKQRLALAGLIVYDPWDNERTEELARKHREAASINDSIGRRGAFLKLAREIGEYNEQLIVAAGMFLAVLDGMEPDSGTVAELGFAAALGKRCFGLRTDVRLCGDFEGLPVNLQLLRFIERSGGRMFNSVDELGRVGDT</sequence>
<comment type="caution">
    <text evidence="1">The sequence shown here is derived from an EMBL/GenBank/DDBJ whole genome shotgun (WGS) entry which is preliminary data.</text>
</comment>
<dbReference type="GO" id="GO:0009159">
    <property type="term" value="P:deoxyribonucleoside monophosphate catabolic process"/>
    <property type="evidence" value="ECO:0007669"/>
    <property type="project" value="TreeGrafter"/>
</dbReference>
<organism evidence="1 2">
    <name type="scientific">Geobacter argillaceus</name>
    <dbReference type="NCBI Taxonomy" id="345631"/>
    <lineage>
        <taxon>Bacteria</taxon>
        <taxon>Pseudomonadati</taxon>
        <taxon>Thermodesulfobacteriota</taxon>
        <taxon>Desulfuromonadia</taxon>
        <taxon>Geobacterales</taxon>
        <taxon>Geobacteraceae</taxon>
        <taxon>Geobacter</taxon>
    </lineage>
</organism>
<accession>A0A562W8U9</accession>
<keyword evidence="1" id="KW-0808">Transferase</keyword>
<dbReference type="Gene3D" id="3.40.50.450">
    <property type="match status" value="1"/>
</dbReference>
<proteinExistence type="predicted"/>
<gene>
    <name evidence="1" type="ORF">JN12_01238</name>
</gene>
<dbReference type="GO" id="GO:0070694">
    <property type="term" value="F:5-hydroxymethyl-dUMP N-hydrolase activity"/>
    <property type="evidence" value="ECO:0007669"/>
    <property type="project" value="TreeGrafter"/>
</dbReference>
<dbReference type="Proteomes" id="UP000319449">
    <property type="component" value="Unassembled WGS sequence"/>
</dbReference>
<keyword evidence="2" id="KW-1185">Reference proteome</keyword>
<dbReference type="OrthoDB" id="9795789at2"/>
<reference evidence="1 2" key="1">
    <citation type="submission" date="2019-07" db="EMBL/GenBank/DDBJ databases">
        <title>Genomic Encyclopedia of Archaeal and Bacterial Type Strains, Phase II (KMG-II): from individual species to whole genera.</title>
        <authorList>
            <person name="Goeker M."/>
        </authorList>
    </citation>
    <scope>NUCLEOTIDE SEQUENCE [LARGE SCALE GENOMIC DNA]</scope>
    <source>
        <strain evidence="1 2">ATCC BAA-1139</strain>
    </source>
</reference>